<gene>
    <name evidence="2" type="ORF">KMZ29_12285</name>
</gene>
<dbReference type="AlphaFoldDB" id="A0A975NIX1"/>
<evidence type="ECO:0000256" key="1">
    <source>
        <dbReference type="SAM" id="Phobius"/>
    </source>
</evidence>
<protein>
    <submittedName>
        <fullName evidence="2">Uncharacterized protein</fullName>
    </submittedName>
</protein>
<dbReference type="RefSeq" id="WP_215623887.1">
    <property type="nucleotide sequence ID" value="NZ_CP076134.1"/>
</dbReference>
<keyword evidence="1" id="KW-0812">Transmembrane</keyword>
<name>A0A975NIX1_9BRAD</name>
<evidence type="ECO:0000313" key="3">
    <source>
        <dbReference type="Proteomes" id="UP000680839"/>
    </source>
</evidence>
<feature type="transmembrane region" description="Helical" evidence="1">
    <location>
        <begin position="6"/>
        <end position="25"/>
    </location>
</feature>
<keyword evidence="1" id="KW-1133">Transmembrane helix</keyword>
<sequence>MPVARYFFYVGGVLLALLFAVDAYVPKEPVVSAAIAAAPIENPTLRIRSDRKWPERVVYDTSVPTIVPPPAAIIEAAAAVPQPVAEMSAKARVRESFAQFRPADVSKPDAKPHPKRKIAKIRAAPPPMSTPMMRVAQRPNFGFFTSTW</sequence>
<dbReference type="Proteomes" id="UP000680839">
    <property type="component" value="Chromosome"/>
</dbReference>
<keyword evidence="1" id="KW-0472">Membrane</keyword>
<reference evidence="2" key="1">
    <citation type="submission" date="2021-06" db="EMBL/GenBank/DDBJ databases">
        <title>Bradyrhizobium sp. S2-20-1 Genome sequencing.</title>
        <authorList>
            <person name="Jin L."/>
        </authorList>
    </citation>
    <scope>NUCLEOTIDE SEQUENCE</scope>
    <source>
        <strain evidence="2">S2-20-1</strain>
    </source>
</reference>
<accession>A0A975NIX1</accession>
<proteinExistence type="predicted"/>
<organism evidence="2 3">
    <name type="scientific">Bradyrhizobium sediminis</name>
    <dbReference type="NCBI Taxonomy" id="2840469"/>
    <lineage>
        <taxon>Bacteria</taxon>
        <taxon>Pseudomonadati</taxon>
        <taxon>Pseudomonadota</taxon>
        <taxon>Alphaproteobacteria</taxon>
        <taxon>Hyphomicrobiales</taxon>
        <taxon>Nitrobacteraceae</taxon>
        <taxon>Bradyrhizobium</taxon>
    </lineage>
</organism>
<dbReference type="EMBL" id="CP076134">
    <property type="protein sequence ID" value="QWG15366.1"/>
    <property type="molecule type" value="Genomic_DNA"/>
</dbReference>
<evidence type="ECO:0000313" key="2">
    <source>
        <dbReference type="EMBL" id="QWG15366.1"/>
    </source>
</evidence>